<name>A0ABP4VLG9_9MICO</name>
<evidence type="ECO:0000256" key="1">
    <source>
        <dbReference type="SAM" id="SignalP"/>
    </source>
</evidence>
<evidence type="ECO:0000313" key="4">
    <source>
        <dbReference type="Proteomes" id="UP001501138"/>
    </source>
</evidence>
<dbReference type="RefSeq" id="WP_344248331.1">
    <property type="nucleotide sequence ID" value="NZ_BAAAPM010000003.1"/>
</dbReference>
<dbReference type="EMBL" id="BAAAPM010000003">
    <property type="protein sequence ID" value="GAA1725090.1"/>
    <property type="molecule type" value="Genomic_DNA"/>
</dbReference>
<evidence type="ECO:0000313" key="3">
    <source>
        <dbReference type="EMBL" id="GAA1725090.1"/>
    </source>
</evidence>
<feature type="domain" description="Htaa" evidence="2">
    <location>
        <begin position="50"/>
        <end position="236"/>
    </location>
</feature>
<feature type="chain" id="PRO_5046338180" description="Htaa domain-containing protein" evidence="1">
    <location>
        <begin position="30"/>
        <end position="562"/>
    </location>
</feature>
<reference evidence="4" key="1">
    <citation type="journal article" date="2019" name="Int. J. Syst. Evol. Microbiol.">
        <title>The Global Catalogue of Microorganisms (GCM) 10K type strain sequencing project: providing services to taxonomists for standard genome sequencing and annotation.</title>
        <authorList>
            <consortium name="The Broad Institute Genomics Platform"/>
            <consortium name="The Broad Institute Genome Sequencing Center for Infectious Disease"/>
            <person name="Wu L."/>
            <person name="Ma J."/>
        </authorList>
    </citation>
    <scope>NUCLEOTIDE SEQUENCE [LARGE SCALE GENOMIC DNA]</scope>
    <source>
        <strain evidence="4">JCM 15589</strain>
    </source>
</reference>
<dbReference type="Proteomes" id="UP001501138">
    <property type="component" value="Unassembled WGS sequence"/>
</dbReference>
<evidence type="ECO:0000259" key="2">
    <source>
        <dbReference type="Pfam" id="PF04213"/>
    </source>
</evidence>
<proteinExistence type="predicted"/>
<gene>
    <name evidence="3" type="ORF">GCM10009809_21070</name>
</gene>
<protein>
    <recommendedName>
        <fullName evidence="2">Htaa domain-containing protein</fullName>
    </recommendedName>
</protein>
<keyword evidence="1" id="KW-0732">Signal</keyword>
<organism evidence="3 4">
    <name type="scientific">Isoptericola hypogeus</name>
    <dbReference type="NCBI Taxonomy" id="300179"/>
    <lineage>
        <taxon>Bacteria</taxon>
        <taxon>Bacillati</taxon>
        <taxon>Actinomycetota</taxon>
        <taxon>Actinomycetes</taxon>
        <taxon>Micrococcales</taxon>
        <taxon>Promicromonosporaceae</taxon>
        <taxon>Isoptericola</taxon>
    </lineage>
</organism>
<accession>A0ABP4VLG9</accession>
<dbReference type="Pfam" id="PF04213">
    <property type="entry name" value="HtaA"/>
    <property type="match status" value="1"/>
</dbReference>
<keyword evidence="4" id="KW-1185">Reference proteome</keyword>
<dbReference type="InterPro" id="IPR007331">
    <property type="entry name" value="Htaa"/>
</dbReference>
<sequence length="562" mass="55847">MSTTISRARRSRLAPGLGVLALVTSTALGAGIAAAATAQAAGPRDVVADSGSVSWGYKESFRRYVGNQTAALPPIGAVPVGERITLIAPGAFDESATPASTTNTSTPNETLPWVLPVTGGEFTSTDDFTVTSAGGAALHFPSHYFEIVMENVAVEVSGGTATVVADVTAEVTGDFGDWKAGTYGGEDVEFATGSGVDATLDGDTLSVSLTGLTTTADGAAALPLYAAGDPLDDLVLTAAVAEAAQTWTPAVGLSQQDGFDPAETGTVTVTGSGFDPAANVSTRQPVTAGQPTGIYVVFGRFAEDWRPSDGVASSARKVVSQKWALPEPSYTQVKNEFPNVAGQLVLLNPDGTFTADLDVRTDDTAGGVYGVYTYAAGGAAANAAQELAAPVGFTAAGGDGENVDVEVTVPEDDGGPVDPEPGEFTWTVAGGGAVSLGTATQGDAAFTAAGDLHRVTVTDTRAGSPAWNVTGTVTDFFAGGRSFSGSALGWSPAVSANTGGAVAGAEVAAGVGSGLKGGATLAWAPAGHAAGSVAVDAGLDLSIPLDTPAGDYTGVLTLTALG</sequence>
<feature type="signal peptide" evidence="1">
    <location>
        <begin position="1"/>
        <end position="29"/>
    </location>
</feature>
<comment type="caution">
    <text evidence="3">The sequence shown here is derived from an EMBL/GenBank/DDBJ whole genome shotgun (WGS) entry which is preliminary data.</text>
</comment>